<dbReference type="Proteomes" id="UP000054324">
    <property type="component" value="Unassembled WGS sequence"/>
</dbReference>
<name>A0A074YWX5_OPIVI</name>
<dbReference type="RefSeq" id="XP_009177109.1">
    <property type="nucleotide sequence ID" value="XM_009178845.1"/>
</dbReference>
<dbReference type="OrthoDB" id="418748at2759"/>
<gene>
    <name evidence="1" type="ORF">T265_11982</name>
</gene>
<evidence type="ECO:0008006" key="3">
    <source>
        <dbReference type="Google" id="ProtNLM"/>
    </source>
</evidence>
<evidence type="ECO:0000313" key="1">
    <source>
        <dbReference type="EMBL" id="KER19148.1"/>
    </source>
</evidence>
<proteinExistence type="predicted"/>
<organism evidence="1 2">
    <name type="scientific">Opisthorchis viverrini</name>
    <name type="common">Southeast Asian liver fluke</name>
    <dbReference type="NCBI Taxonomy" id="6198"/>
    <lineage>
        <taxon>Eukaryota</taxon>
        <taxon>Metazoa</taxon>
        <taxon>Spiralia</taxon>
        <taxon>Lophotrochozoa</taxon>
        <taxon>Platyhelminthes</taxon>
        <taxon>Trematoda</taxon>
        <taxon>Digenea</taxon>
        <taxon>Opisthorchiida</taxon>
        <taxon>Opisthorchiata</taxon>
        <taxon>Opisthorchiidae</taxon>
        <taxon>Opisthorchis</taxon>
    </lineage>
</organism>
<dbReference type="AlphaFoldDB" id="A0A074YWX5"/>
<evidence type="ECO:0000313" key="2">
    <source>
        <dbReference type="Proteomes" id="UP000054324"/>
    </source>
</evidence>
<dbReference type="CTD" id="20326150"/>
<dbReference type="KEGG" id="ovi:T265_11982"/>
<reference evidence="1 2" key="1">
    <citation type="submission" date="2013-11" db="EMBL/GenBank/DDBJ databases">
        <title>Opisthorchis viverrini - life in the bile duct.</title>
        <authorList>
            <person name="Young N.D."/>
            <person name="Nagarajan N."/>
            <person name="Lin S.J."/>
            <person name="Korhonen P.K."/>
            <person name="Jex A.R."/>
            <person name="Hall R.S."/>
            <person name="Safavi-Hemami H."/>
            <person name="Kaewkong W."/>
            <person name="Bertrand D."/>
            <person name="Gao S."/>
            <person name="Seet Q."/>
            <person name="Wongkham S."/>
            <person name="Teh B.T."/>
            <person name="Wongkham C."/>
            <person name="Intapan P.M."/>
            <person name="Maleewong W."/>
            <person name="Yang X."/>
            <person name="Hu M."/>
            <person name="Wang Z."/>
            <person name="Hofmann A."/>
            <person name="Sternberg P.W."/>
            <person name="Tan P."/>
            <person name="Wang J."/>
            <person name="Gasser R.B."/>
        </authorList>
    </citation>
    <scope>NUCLEOTIDE SEQUENCE [LARGE SCALE GENOMIC DNA]</scope>
</reference>
<protein>
    <recommendedName>
        <fullName evidence="3">Reverse transcriptase domain-containing protein</fullName>
    </recommendedName>
</protein>
<sequence>MQNLDLKQGPSGHSKRSWQGCRLSPLLFKFVIYEIMRRTLESLQNPGVQIACEENLAIWNTQTTSFSFSKSRSHECFWID</sequence>
<dbReference type="EMBL" id="KL597309">
    <property type="protein sequence ID" value="KER19148.1"/>
    <property type="molecule type" value="Genomic_DNA"/>
</dbReference>
<accession>A0A074YWX5</accession>
<keyword evidence="2" id="KW-1185">Reference proteome</keyword>
<dbReference type="GeneID" id="20326150"/>